<name>A0A6A5UT81_9PLEO</name>
<dbReference type="EMBL" id="ML976736">
    <property type="protein sequence ID" value="KAF1967179.1"/>
    <property type="molecule type" value="Genomic_DNA"/>
</dbReference>
<protein>
    <submittedName>
        <fullName evidence="2">Uncharacterized protein</fullName>
    </submittedName>
</protein>
<feature type="compositionally biased region" description="Acidic residues" evidence="1">
    <location>
        <begin position="271"/>
        <end position="284"/>
    </location>
</feature>
<organism evidence="2 3">
    <name type="scientific">Bimuria novae-zelandiae CBS 107.79</name>
    <dbReference type="NCBI Taxonomy" id="1447943"/>
    <lineage>
        <taxon>Eukaryota</taxon>
        <taxon>Fungi</taxon>
        <taxon>Dikarya</taxon>
        <taxon>Ascomycota</taxon>
        <taxon>Pezizomycotina</taxon>
        <taxon>Dothideomycetes</taxon>
        <taxon>Pleosporomycetidae</taxon>
        <taxon>Pleosporales</taxon>
        <taxon>Massarineae</taxon>
        <taxon>Didymosphaeriaceae</taxon>
        <taxon>Bimuria</taxon>
    </lineage>
</organism>
<evidence type="ECO:0000313" key="3">
    <source>
        <dbReference type="Proteomes" id="UP000800036"/>
    </source>
</evidence>
<feature type="region of interest" description="Disordered" evidence="1">
    <location>
        <begin position="54"/>
        <end position="158"/>
    </location>
</feature>
<proteinExistence type="predicted"/>
<feature type="compositionally biased region" description="Basic residues" evidence="1">
    <location>
        <begin position="133"/>
        <end position="142"/>
    </location>
</feature>
<sequence length="341" mass="38162">MRRLKISVPETGGATPTRRKKPEFFNPHRQLQLAPIVSYFPFLLHDLVATTEDGANQEERGLQCTEDNDIGARETLPGRGSNVDAEDYAHHEEDYKDPEEGAEHQNHTEEDHEEVHTAANPSSREEAPLQRSRSAKASRATRKAAVPTSSAEDATMPSIRSLLEKKRDEELAWQKRELARQAKARERRAAGITNQGFFYKGRWIKPEVKTPFIVKVEGGTEGTKDVPIEIGDGGNPSIVNASDTSAVAHTVLTSLWITPHDLLREARIGEDSDAENNDADDSDADNTSNDHKRRDYGLDITTTFDRRYPLVAEMVENEKLDEQDDAGSLCDFVTLRLCDCR</sequence>
<feature type="compositionally biased region" description="Basic and acidic residues" evidence="1">
    <location>
        <begin position="87"/>
        <end position="116"/>
    </location>
</feature>
<evidence type="ECO:0000256" key="1">
    <source>
        <dbReference type="SAM" id="MobiDB-lite"/>
    </source>
</evidence>
<dbReference type="AlphaFoldDB" id="A0A6A5UT81"/>
<reference evidence="2" key="1">
    <citation type="journal article" date="2020" name="Stud. Mycol.">
        <title>101 Dothideomycetes genomes: a test case for predicting lifestyles and emergence of pathogens.</title>
        <authorList>
            <person name="Haridas S."/>
            <person name="Albert R."/>
            <person name="Binder M."/>
            <person name="Bloem J."/>
            <person name="Labutti K."/>
            <person name="Salamov A."/>
            <person name="Andreopoulos B."/>
            <person name="Baker S."/>
            <person name="Barry K."/>
            <person name="Bills G."/>
            <person name="Bluhm B."/>
            <person name="Cannon C."/>
            <person name="Castanera R."/>
            <person name="Culley D."/>
            <person name="Daum C."/>
            <person name="Ezra D."/>
            <person name="Gonzalez J."/>
            <person name="Henrissat B."/>
            <person name="Kuo A."/>
            <person name="Liang C."/>
            <person name="Lipzen A."/>
            <person name="Lutzoni F."/>
            <person name="Magnuson J."/>
            <person name="Mondo S."/>
            <person name="Nolan M."/>
            <person name="Ohm R."/>
            <person name="Pangilinan J."/>
            <person name="Park H.-J."/>
            <person name="Ramirez L."/>
            <person name="Alfaro M."/>
            <person name="Sun H."/>
            <person name="Tritt A."/>
            <person name="Yoshinaga Y."/>
            <person name="Zwiers L.-H."/>
            <person name="Turgeon B."/>
            <person name="Goodwin S."/>
            <person name="Spatafora J."/>
            <person name="Crous P."/>
            <person name="Grigoriev I."/>
        </authorList>
    </citation>
    <scope>NUCLEOTIDE SEQUENCE</scope>
    <source>
        <strain evidence="2">CBS 107.79</strain>
    </source>
</reference>
<dbReference type="OrthoDB" id="3800164at2759"/>
<keyword evidence="3" id="KW-1185">Reference proteome</keyword>
<feature type="region of interest" description="Disordered" evidence="1">
    <location>
        <begin position="270"/>
        <end position="294"/>
    </location>
</feature>
<feature type="region of interest" description="Disordered" evidence="1">
    <location>
        <begin position="1"/>
        <end position="22"/>
    </location>
</feature>
<accession>A0A6A5UT81</accession>
<gene>
    <name evidence="2" type="ORF">BU23DRAFT_660642</name>
</gene>
<evidence type="ECO:0000313" key="2">
    <source>
        <dbReference type="EMBL" id="KAF1967179.1"/>
    </source>
</evidence>
<dbReference type="Proteomes" id="UP000800036">
    <property type="component" value="Unassembled WGS sequence"/>
</dbReference>